<dbReference type="EMBL" id="AP023086">
    <property type="protein sequence ID" value="BCD98691.1"/>
    <property type="molecule type" value="Genomic_DNA"/>
</dbReference>
<accession>A0AAN1WJB2</accession>
<dbReference type="PROSITE" id="PS51257">
    <property type="entry name" value="PROKAR_LIPOPROTEIN"/>
    <property type="match status" value="1"/>
</dbReference>
<organism evidence="1 2">
    <name type="scientific">Marinagarivorans cellulosilyticus</name>
    <dbReference type="NCBI Taxonomy" id="2721545"/>
    <lineage>
        <taxon>Bacteria</taxon>
        <taxon>Pseudomonadati</taxon>
        <taxon>Pseudomonadota</taxon>
        <taxon>Gammaproteobacteria</taxon>
        <taxon>Cellvibrionales</taxon>
        <taxon>Cellvibrionaceae</taxon>
        <taxon>Marinagarivorans</taxon>
    </lineage>
</organism>
<dbReference type="KEGG" id="marq:MARGE09_P2892"/>
<evidence type="ECO:0000313" key="1">
    <source>
        <dbReference type="EMBL" id="BCD98691.1"/>
    </source>
</evidence>
<keyword evidence="2" id="KW-1185">Reference proteome</keyword>
<evidence type="ECO:0008006" key="3">
    <source>
        <dbReference type="Google" id="ProtNLM"/>
    </source>
</evidence>
<reference evidence="1 2" key="1">
    <citation type="journal article" date="2022" name="IScience">
        <title>An ultrasensitive nanofiber-based assay for enzymatic hydrolysis and deep-sea microbial degradation of cellulose.</title>
        <authorList>
            <person name="Tsudome M."/>
            <person name="Tachioka M."/>
            <person name="Miyazaki M."/>
            <person name="Uchimura K."/>
            <person name="Tsuda M."/>
            <person name="Takaki Y."/>
            <person name="Deguchi S."/>
        </authorList>
    </citation>
    <scope>NUCLEOTIDE SEQUENCE [LARGE SCALE GENOMIC DNA]</scope>
    <source>
        <strain evidence="1 2">GE09</strain>
    </source>
</reference>
<protein>
    <recommendedName>
        <fullName evidence="3">Lipoprotein</fullName>
    </recommendedName>
</protein>
<gene>
    <name evidence="1" type="ORF">MARGE09_P2892</name>
</gene>
<name>A0AAN1WJB2_9GAMM</name>
<dbReference type="Proteomes" id="UP001320119">
    <property type="component" value="Chromosome"/>
</dbReference>
<proteinExistence type="predicted"/>
<evidence type="ECO:0000313" key="2">
    <source>
        <dbReference type="Proteomes" id="UP001320119"/>
    </source>
</evidence>
<sequence>MKKYILLGLMILGIVGTLSACGTTGYTPRDSGGHSGHSH</sequence>
<dbReference type="AlphaFoldDB" id="A0AAN1WJB2"/>